<dbReference type="RefSeq" id="WP_184019858.1">
    <property type="nucleotide sequence ID" value="NZ_JACHFD010000014.1"/>
</dbReference>
<dbReference type="Proteomes" id="UP000557717">
    <property type="component" value="Unassembled WGS sequence"/>
</dbReference>
<reference evidence="1 2" key="1">
    <citation type="submission" date="2020-08" db="EMBL/GenBank/DDBJ databases">
        <title>Genomic Encyclopedia of Type Strains, Phase IV (KMG-IV): sequencing the most valuable type-strain genomes for metagenomic binning, comparative biology and taxonomic classification.</title>
        <authorList>
            <person name="Goeker M."/>
        </authorList>
    </citation>
    <scope>NUCLEOTIDE SEQUENCE [LARGE SCALE GENOMIC DNA]</scope>
    <source>
        <strain evidence="1 2">YC6886</strain>
    </source>
</reference>
<evidence type="ECO:0000313" key="1">
    <source>
        <dbReference type="EMBL" id="MBB5352650.1"/>
    </source>
</evidence>
<keyword evidence="2" id="KW-1185">Reference proteome</keyword>
<evidence type="ECO:0000313" key="2">
    <source>
        <dbReference type="Proteomes" id="UP000557717"/>
    </source>
</evidence>
<organism evidence="1 2">
    <name type="scientific">Haloferula luteola</name>
    <dbReference type="NCBI Taxonomy" id="595692"/>
    <lineage>
        <taxon>Bacteria</taxon>
        <taxon>Pseudomonadati</taxon>
        <taxon>Verrucomicrobiota</taxon>
        <taxon>Verrucomicrobiia</taxon>
        <taxon>Verrucomicrobiales</taxon>
        <taxon>Verrucomicrobiaceae</taxon>
        <taxon>Haloferula</taxon>
    </lineage>
</organism>
<dbReference type="AlphaFoldDB" id="A0A840VFQ7"/>
<name>A0A840VFQ7_9BACT</name>
<dbReference type="EMBL" id="JACHFD010000014">
    <property type="protein sequence ID" value="MBB5352650.1"/>
    <property type="molecule type" value="Genomic_DNA"/>
</dbReference>
<gene>
    <name evidence="1" type="ORF">HNR46_002898</name>
</gene>
<comment type="caution">
    <text evidence="1">The sequence shown here is derived from an EMBL/GenBank/DDBJ whole genome shotgun (WGS) entry which is preliminary data.</text>
</comment>
<proteinExistence type="predicted"/>
<sequence>MLASLFRPRPSYLTCAGRDDGGGAQIIAQISVMALAKLRGLTYAHTPLSDVAHRPEDQSREAWAAAWEERFQLGHGEISAQALLDQGLSFRAIRRAHRFLPRPHTVHQLAHAHKVTNRHPEVLAKLAPELRERYLRTPTPPLRFDEGKIRVALHLRRGDVGASGLFSERFTETATVVERVRHLHRVFGRENLHLILFSQGKPEDFEPFTQLGAELQLDFPVFDTFHHFAACDVLLTAISTFSYLGGWIGGPVCFYEPFWHPPLPGWHSVDELKTLAPHVLRTEVESARARGFQ</sequence>
<protein>
    <submittedName>
        <fullName evidence="1">Uncharacterized protein</fullName>
    </submittedName>
</protein>
<accession>A0A840VFQ7</accession>